<dbReference type="InterPro" id="IPR023058">
    <property type="entry name" value="PPIase_PpiC_CS"/>
</dbReference>
<dbReference type="AlphaFoldDB" id="A0A7D5V810"/>
<dbReference type="SUPFAM" id="SSF54534">
    <property type="entry name" value="FKBP-like"/>
    <property type="match status" value="1"/>
</dbReference>
<evidence type="ECO:0000256" key="13">
    <source>
        <dbReference type="SAM" id="Phobius"/>
    </source>
</evidence>
<keyword evidence="16" id="KW-1185">Reference proteome</keyword>
<dbReference type="EMBL" id="CP058952">
    <property type="protein sequence ID" value="QLI80399.1"/>
    <property type="molecule type" value="Genomic_DNA"/>
</dbReference>
<reference evidence="15 16" key="1">
    <citation type="journal article" date="2016" name="Int. J. Syst. Evol. Microbiol.">
        <title>Chitinibacter fontanus sp. nov., isolated from a spring.</title>
        <authorList>
            <person name="Sheu S.Y."/>
            <person name="Li Y.S."/>
            <person name="Young C.C."/>
            <person name="Chen W.M."/>
        </authorList>
    </citation>
    <scope>NUCLEOTIDE SEQUENCE [LARGE SCALE GENOMIC DNA]</scope>
    <source>
        <strain evidence="15 16">STM-7</strain>
    </source>
</reference>
<keyword evidence="2" id="KW-1003">Cell membrane</keyword>
<dbReference type="GO" id="GO:0005886">
    <property type="term" value="C:plasma membrane"/>
    <property type="evidence" value="ECO:0007669"/>
    <property type="project" value="UniProtKB-SubCell"/>
</dbReference>
<evidence type="ECO:0000256" key="11">
    <source>
        <dbReference type="ARBA" id="ARBA00042775"/>
    </source>
</evidence>
<keyword evidence="6 13" id="KW-0472">Membrane</keyword>
<organism evidence="15 16">
    <name type="scientific">Chitinibacter fontanus</name>
    <dbReference type="NCBI Taxonomy" id="1737446"/>
    <lineage>
        <taxon>Bacteria</taxon>
        <taxon>Pseudomonadati</taxon>
        <taxon>Pseudomonadota</taxon>
        <taxon>Betaproteobacteria</taxon>
        <taxon>Neisseriales</taxon>
        <taxon>Chitinibacteraceae</taxon>
        <taxon>Chitinibacter</taxon>
    </lineage>
</organism>
<keyword evidence="3" id="KW-0997">Cell inner membrane</keyword>
<accession>A0A7D5V810</accession>
<evidence type="ECO:0000313" key="15">
    <source>
        <dbReference type="EMBL" id="QLI80399.1"/>
    </source>
</evidence>
<dbReference type="Pfam" id="PF13616">
    <property type="entry name" value="Rotamase_3"/>
    <property type="match status" value="1"/>
</dbReference>
<evidence type="ECO:0000256" key="3">
    <source>
        <dbReference type="ARBA" id="ARBA00022519"/>
    </source>
</evidence>
<keyword evidence="8 12" id="KW-0413">Isomerase</keyword>
<dbReference type="SUPFAM" id="SSF109998">
    <property type="entry name" value="Triger factor/SurA peptide-binding domain-like"/>
    <property type="match status" value="1"/>
</dbReference>
<dbReference type="PROSITE" id="PS01096">
    <property type="entry name" value="PPIC_PPIASE_1"/>
    <property type="match status" value="1"/>
</dbReference>
<feature type="transmembrane region" description="Helical" evidence="13">
    <location>
        <begin position="12"/>
        <end position="32"/>
    </location>
</feature>
<dbReference type="InterPro" id="IPR000297">
    <property type="entry name" value="PPIase_PpiC"/>
</dbReference>
<dbReference type="Gene3D" id="3.10.50.40">
    <property type="match status" value="1"/>
</dbReference>
<evidence type="ECO:0000256" key="6">
    <source>
        <dbReference type="ARBA" id="ARBA00023136"/>
    </source>
</evidence>
<evidence type="ECO:0000256" key="1">
    <source>
        <dbReference type="ARBA" id="ARBA00004382"/>
    </source>
</evidence>
<comment type="similarity">
    <text evidence="9">Belongs to the PpiD chaperone family.</text>
</comment>
<sequence length="613" mass="67167">MFDFVHNNKTAVQVILGLISVGLVVGIGFSGYSAMGQGDDFLAKVGKSRITQRELAEAIGNQAVPDEMKPMVVEQLVRQQLLQEKARELRLSVPDSVLREAIATIPAFQVDGKFDAKRYQELLASQQMSPAQFESKVKQDIVLRQLMDGVMQTGFVSNAQMQRLNTLMGEKREVFAATLAPEQYLAQALVSDAEIKQYYDANLAQFKSPDMVKLEYVLFSQADLAAKQTVTDAEVQKYFDEHKADLAKEERKVSHILLTAGKEMKPDEKAKVRAQAEAILAEVKKNPAQFAALAKAKSQDPGSAANGGDLGYFAKGAMVKPFEDAAFKLAKGQISEVVETEFGFHILKLDDVKGASLADLKPKIEEKLKFEKAQAAFQAQSDKFSELVYQQADSLKAVADELKLTVKQSAWVTRKAAQDELLNNPKLLEAVFSDDVLKKKHNSEAIEIARGQLVSARVLEFKPTQTQPLADVSAQIADKLKLEKAGKLAAADGEAKLKALKSGAQLNLVWGEAQTLGRIAAPGVSEADLKAIFKVANKEQPDYVGSSVPGKGFVIYKVGKTIPAPALSPENKFKMDENLSKMYGQVEFSAYLESLKRDIKVQYSKQLSAKAAE</sequence>
<dbReference type="PROSITE" id="PS50198">
    <property type="entry name" value="PPIC_PPIASE_2"/>
    <property type="match status" value="1"/>
</dbReference>
<dbReference type="KEGG" id="cfon:HZU75_01950"/>
<feature type="domain" description="PpiC" evidence="14">
    <location>
        <begin position="248"/>
        <end position="351"/>
    </location>
</feature>
<dbReference type="PANTHER" id="PTHR47529:SF1">
    <property type="entry name" value="PERIPLASMIC CHAPERONE PPID"/>
    <property type="match status" value="1"/>
</dbReference>
<evidence type="ECO:0000256" key="5">
    <source>
        <dbReference type="ARBA" id="ARBA00022989"/>
    </source>
</evidence>
<dbReference type="RefSeq" id="WP_180307541.1">
    <property type="nucleotide sequence ID" value="NZ_CP058952.1"/>
</dbReference>
<dbReference type="Gene3D" id="1.10.4030.10">
    <property type="entry name" value="Porin chaperone SurA, peptide-binding domain"/>
    <property type="match status" value="1"/>
</dbReference>
<dbReference type="Proteomes" id="UP000510822">
    <property type="component" value="Chromosome"/>
</dbReference>
<evidence type="ECO:0000256" key="9">
    <source>
        <dbReference type="ARBA" id="ARBA00038408"/>
    </source>
</evidence>
<keyword evidence="5 13" id="KW-1133">Transmembrane helix</keyword>
<name>A0A7D5V810_9NEIS</name>
<evidence type="ECO:0000256" key="8">
    <source>
        <dbReference type="ARBA" id="ARBA00023235"/>
    </source>
</evidence>
<keyword evidence="7" id="KW-0143">Chaperone</keyword>
<evidence type="ECO:0000256" key="10">
    <source>
        <dbReference type="ARBA" id="ARBA00040743"/>
    </source>
</evidence>
<proteinExistence type="inferred from homology"/>
<dbReference type="InterPro" id="IPR052029">
    <property type="entry name" value="PpiD_chaperone"/>
</dbReference>
<comment type="subcellular location">
    <subcellularLocation>
        <location evidence="1">Cell inner membrane</location>
        <topology evidence="1">Single-pass type II membrane protein</topology>
        <orientation evidence="1">Periplasmic side</orientation>
    </subcellularLocation>
</comment>
<evidence type="ECO:0000256" key="2">
    <source>
        <dbReference type="ARBA" id="ARBA00022475"/>
    </source>
</evidence>
<dbReference type="PANTHER" id="PTHR47529">
    <property type="entry name" value="PEPTIDYL-PROLYL CIS-TRANS ISOMERASE D"/>
    <property type="match status" value="1"/>
</dbReference>
<evidence type="ECO:0000259" key="14">
    <source>
        <dbReference type="PROSITE" id="PS50198"/>
    </source>
</evidence>
<evidence type="ECO:0000256" key="7">
    <source>
        <dbReference type="ARBA" id="ARBA00023186"/>
    </source>
</evidence>
<evidence type="ECO:0000256" key="4">
    <source>
        <dbReference type="ARBA" id="ARBA00022692"/>
    </source>
</evidence>
<dbReference type="GO" id="GO:0003755">
    <property type="term" value="F:peptidyl-prolyl cis-trans isomerase activity"/>
    <property type="evidence" value="ECO:0007669"/>
    <property type="project" value="UniProtKB-KW"/>
</dbReference>
<protein>
    <recommendedName>
        <fullName evidence="10">Periplasmic chaperone PpiD</fullName>
    </recommendedName>
    <alternativeName>
        <fullName evidence="11">Periplasmic folding chaperone</fullName>
    </alternativeName>
</protein>
<dbReference type="InterPro" id="IPR027304">
    <property type="entry name" value="Trigger_fact/SurA_dom_sf"/>
</dbReference>
<dbReference type="InterPro" id="IPR046357">
    <property type="entry name" value="PPIase_dom_sf"/>
</dbReference>
<evidence type="ECO:0000313" key="16">
    <source>
        <dbReference type="Proteomes" id="UP000510822"/>
    </source>
</evidence>
<dbReference type="Pfam" id="PF13624">
    <property type="entry name" value="SurA_N_3"/>
    <property type="match status" value="1"/>
</dbReference>
<evidence type="ECO:0000256" key="12">
    <source>
        <dbReference type="PROSITE-ProRule" id="PRU00278"/>
    </source>
</evidence>
<keyword evidence="4 13" id="KW-0812">Transmembrane</keyword>
<gene>
    <name evidence="15" type="ORF">HZU75_01950</name>
</gene>
<keyword evidence="12" id="KW-0697">Rotamase</keyword>